<keyword evidence="1 4" id="KW-0808">Transferase</keyword>
<dbReference type="InterPro" id="IPR000182">
    <property type="entry name" value="GNAT_dom"/>
</dbReference>
<name>A0A5N3PFI5_9HYPH</name>
<keyword evidence="2" id="KW-0012">Acyltransferase</keyword>
<dbReference type="InterPro" id="IPR050832">
    <property type="entry name" value="Bact_Acetyltransf"/>
</dbReference>
<sequence length="156" mass="17493">MAHGKPARPLRIVEPDEKHRAEWEKLYAGYAAFYRVAQTPDMRATVWSWLHDPAHEMQGLVALDEAGQPIGLAHFRPFARPLAASTGGFLDDLFVAPEARGSGAAQALIDAIVETGRARGWTVIRWITADDNYRARSAYDRIADRTKWVTYEIKTS</sequence>
<dbReference type="PROSITE" id="PS51186">
    <property type="entry name" value="GNAT"/>
    <property type="match status" value="1"/>
</dbReference>
<dbReference type="AlphaFoldDB" id="A0A5N3PFI5"/>
<evidence type="ECO:0000259" key="3">
    <source>
        <dbReference type="PROSITE" id="PS51186"/>
    </source>
</evidence>
<dbReference type="OrthoDB" id="9805924at2"/>
<dbReference type="PANTHER" id="PTHR43877">
    <property type="entry name" value="AMINOALKYLPHOSPHONATE N-ACETYLTRANSFERASE-RELATED-RELATED"/>
    <property type="match status" value="1"/>
</dbReference>
<dbReference type="EMBL" id="VCMV01000006">
    <property type="protein sequence ID" value="KAB0268497.1"/>
    <property type="molecule type" value="Genomic_DNA"/>
</dbReference>
<protein>
    <submittedName>
        <fullName evidence="4">GNAT family N-acetyltransferase</fullName>
    </submittedName>
</protein>
<dbReference type="Gene3D" id="3.40.630.30">
    <property type="match status" value="1"/>
</dbReference>
<dbReference type="Proteomes" id="UP000325684">
    <property type="component" value="Unassembled WGS sequence"/>
</dbReference>
<evidence type="ECO:0000256" key="2">
    <source>
        <dbReference type="ARBA" id="ARBA00023315"/>
    </source>
</evidence>
<evidence type="ECO:0000313" key="4">
    <source>
        <dbReference type="EMBL" id="KAB0268497.1"/>
    </source>
</evidence>
<feature type="domain" description="N-acetyltransferase" evidence="3">
    <location>
        <begin position="10"/>
        <end position="156"/>
    </location>
</feature>
<comment type="caution">
    <text evidence="4">The sequence shown here is derived from an EMBL/GenBank/DDBJ whole genome shotgun (WGS) entry which is preliminary data.</text>
</comment>
<accession>A0A5N3PFI5</accession>
<keyword evidence="5" id="KW-1185">Reference proteome</keyword>
<dbReference type="CDD" id="cd04301">
    <property type="entry name" value="NAT_SF"/>
    <property type="match status" value="1"/>
</dbReference>
<reference evidence="4 5" key="1">
    <citation type="journal article" date="2019" name="Microorganisms">
        <title>Genome Insights into the Novel Species Microvirga brassicacearum, a Rapeseed Endophyte with Biotechnological Potential.</title>
        <authorList>
            <person name="Jimenez-Gomez A."/>
            <person name="Saati-Santamaria Z."/>
            <person name="Igual J.M."/>
            <person name="Rivas R."/>
            <person name="Mateos P.F."/>
            <person name="Garcia-Fraile P."/>
        </authorList>
    </citation>
    <scope>NUCLEOTIDE SEQUENCE [LARGE SCALE GENOMIC DNA]</scope>
    <source>
        <strain evidence="4 5">CDVBN77</strain>
    </source>
</reference>
<dbReference type="SUPFAM" id="SSF55729">
    <property type="entry name" value="Acyl-CoA N-acyltransferases (Nat)"/>
    <property type="match status" value="1"/>
</dbReference>
<dbReference type="GO" id="GO:0016747">
    <property type="term" value="F:acyltransferase activity, transferring groups other than amino-acyl groups"/>
    <property type="evidence" value="ECO:0007669"/>
    <property type="project" value="InterPro"/>
</dbReference>
<dbReference type="InterPro" id="IPR016181">
    <property type="entry name" value="Acyl_CoA_acyltransferase"/>
</dbReference>
<proteinExistence type="predicted"/>
<organism evidence="4 5">
    <name type="scientific">Microvirga brassicacearum</name>
    <dbReference type="NCBI Taxonomy" id="2580413"/>
    <lineage>
        <taxon>Bacteria</taxon>
        <taxon>Pseudomonadati</taxon>
        <taxon>Pseudomonadota</taxon>
        <taxon>Alphaproteobacteria</taxon>
        <taxon>Hyphomicrobiales</taxon>
        <taxon>Methylobacteriaceae</taxon>
        <taxon>Microvirga</taxon>
    </lineage>
</organism>
<gene>
    <name evidence="4" type="ORF">FEZ63_05395</name>
</gene>
<evidence type="ECO:0000313" key="5">
    <source>
        <dbReference type="Proteomes" id="UP000325684"/>
    </source>
</evidence>
<dbReference type="Pfam" id="PF00583">
    <property type="entry name" value="Acetyltransf_1"/>
    <property type="match status" value="1"/>
</dbReference>
<evidence type="ECO:0000256" key="1">
    <source>
        <dbReference type="ARBA" id="ARBA00022679"/>
    </source>
</evidence>